<comment type="caution">
    <text evidence="1">The sequence shown here is derived from an EMBL/GenBank/DDBJ whole genome shotgun (WGS) entry which is preliminary data.</text>
</comment>
<protein>
    <submittedName>
        <fullName evidence="1">Uncharacterized protein</fullName>
    </submittedName>
</protein>
<sequence length="22" mass="2390">MVYVRIGNGKGPIFVILSISLL</sequence>
<dbReference type="EMBL" id="LAZR01018717">
    <property type="protein sequence ID" value="KKL95275.1"/>
    <property type="molecule type" value="Genomic_DNA"/>
</dbReference>
<gene>
    <name evidence="1" type="ORF">LCGC14_1856240</name>
</gene>
<dbReference type="AlphaFoldDB" id="A0A0F9IND5"/>
<organism evidence="1">
    <name type="scientific">marine sediment metagenome</name>
    <dbReference type="NCBI Taxonomy" id="412755"/>
    <lineage>
        <taxon>unclassified sequences</taxon>
        <taxon>metagenomes</taxon>
        <taxon>ecological metagenomes</taxon>
    </lineage>
</organism>
<proteinExistence type="predicted"/>
<accession>A0A0F9IND5</accession>
<feature type="non-terminal residue" evidence="1">
    <location>
        <position position="22"/>
    </location>
</feature>
<evidence type="ECO:0000313" key="1">
    <source>
        <dbReference type="EMBL" id="KKL95275.1"/>
    </source>
</evidence>
<name>A0A0F9IND5_9ZZZZ</name>
<reference evidence="1" key="1">
    <citation type="journal article" date="2015" name="Nature">
        <title>Complex archaea that bridge the gap between prokaryotes and eukaryotes.</title>
        <authorList>
            <person name="Spang A."/>
            <person name="Saw J.H."/>
            <person name="Jorgensen S.L."/>
            <person name="Zaremba-Niedzwiedzka K."/>
            <person name="Martijn J."/>
            <person name="Lind A.E."/>
            <person name="van Eijk R."/>
            <person name="Schleper C."/>
            <person name="Guy L."/>
            <person name="Ettema T.J."/>
        </authorList>
    </citation>
    <scope>NUCLEOTIDE SEQUENCE</scope>
</reference>